<evidence type="ECO:0000256" key="2">
    <source>
        <dbReference type="ARBA" id="ARBA00022679"/>
    </source>
</evidence>
<evidence type="ECO:0000256" key="6">
    <source>
        <dbReference type="PROSITE-ProRule" id="PRU00354"/>
    </source>
</evidence>
<dbReference type="Pfam" id="PF17284">
    <property type="entry name" value="Spermine_synt_N"/>
    <property type="match status" value="1"/>
</dbReference>
<dbReference type="GO" id="GO:0010487">
    <property type="term" value="F:thermospermine synthase activity"/>
    <property type="evidence" value="ECO:0007669"/>
    <property type="project" value="UniProtKB-EC"/>
</dbReference>
<accession>A0A7S2V6Z8</accession>
<evidence type="ECO:0000256" key="5">
    <source>
        <dbReference type="ARBA" id="ARBA00049721"/>
    </source>
</evidence>
<evidence type="ECO:0000256" key="4">
    <source>
        <dbReference type="ARBA" id="ARBA00048874"/>
    </source>
</evidence>
<reference evidence="8" key="1">
    <citation type="submission" date="2021-01" db="EMBL/GenBank/DDBJ databases">
        <authorList>
            <person name="Corre E."/>
            <person name="Pelletier E."/>
            <person name="Niang G."/>
            <person name="Scheremetjew M."/>
            <person name="Finn R."/>
            <person name="Kale V."/>
            <person name="Holt S."/>
            <person name="Cochrane G."/>
            <person name="Meng A."/>
            <person name="Brown T."/>
            <person name="Cohen L."/>
        </authorList>
    </citation>
    <scope>NUCLEOTIDE SEQUENCE</scope>
    <source>
        <strain evidence="8">CCMP1661</strain>
    </source>
</reference>
<dbReference type="CDD" id="cd02440">
    <property type="entry name" value="AdoMet_MTases"/>
    <property type="match status" value="1"/>
</dbReference>
<comment type="catalytic activity">
    <reaction evidence="4">
        <text>S-adenosyl 3-(methylsulfanyl)propylamine + spermidine = thermospermine + S-methyl-5'-thioadenosine + H(+)</text>
        <dbReference type="Rhea" id="RHEA:30515"/>
        <dbReference type="ChEBI" id="CHEBI:15378"/>
        <dbReference type="ChEBI" id="CHEBI:17509"/>
        <dbReference type="ChEBI" id="CHEBI:57443"/>
        <dbReference type="ChEBI" id="CHEBI:57834"/>
        <dbReference type="ChEBI" id="CHEBI:59903"/>
        <dbReference type="EC" id="2.5.1.79"/>
    </reaction>
</comment>
<name>A0A7S2V6Z8_9STRA</name>
<dbReference type="PANTHER" id="PTHR43317">
    <property type="entry name" value="THERMOSPERMINE SYNTHASE ACAULIS5"/>
    <property type="match status" value="1"/>
</dbReference>
<dbReference type="EC" id="2.5.1.79" evidence="5"/>
<gene>
    <name evidence="8" type="ORF">FJAP1339_LOCUS12172</name>
</gene>
<dbReference type="SUPFAM" id="SSF53335">
    <property type="entry name" value="S-adenosyl-L-methionine-dependent methyltransferases"/>
    <property type="match status" value="1"/>
</dbReference>
<dbReference type="PROSITE" id="PS51006">
    <property type="entry name" value="PABS_2"/>
    <property type="match status" value="1"/>
</dbReference>
<dbReference type="InterPro" id="IPR029063">
    <property type="entry name" value="SAM-dependent_MTases_sf"/>
</dbReference>
<keyword evidence="2 6" id="KW-0808">Transferase</keyword>
<evidence type="ECO:0000256" key="1">
    <source>
        <dbReference type="ARBA" id="ARBA00007867"/>
    </source>
</evidence>
<dbReference type="InterPro" id="IPR030374">
    <property type="entry name" value="PABS"/>
</dbReference>
<comment type="similarity">
    <text evidence="1">Belongs to the spermidine/spermine synthase family.</text>
</comment>
<protein>
    <recommendedName>
        <fullName evidence="5">thermospermine synthase</fullName>
        <ecNumber evidence="5">2.5.1.79</ecNumber>
    </recommendedName>
</protein>
<dbReference type="HAMAP" id="MF_00198">
    <property type="entry name" value="Spermidine_synth"/>
    <property type="match status" value="1"/>
</dbReference>
<keyword evidence="3 6" id="KW-0620">Polyamine biosynthesis</keyword>
<sequence length="309" mass="34516">MTSSFWFKEEVTVNHAMSMRLQKIILDQQSEFQRVQIIETNEFGTTLVLDGKTQSALRDEFIYHECLVHPAMLLHPNPKKVYIGGGGELATAREALRHKSVERVVMCDLDKMVVDVSMEHLPEWNAGCHLDPRLELAYGDAHAWLLNNDEQFDVIIMDIADPIEAGPGYILYTEEFYKYAMTRLTPGGVLVTQSGPGSNTTHGECFTAIHNTLKQAFPTVIPYTVSIPSFGCDWAFNVASIDSGVDTQAYGVGKPMGDLDEEISKRIDGELKFYDGVSHVGIFGTPKYIRAALAADKRVITKDNPVFMY</sequence>
<evidence type="ECO:0000256" key="3">
    <source>
        <dbReference type="ARBA" id="ARBA00023115"/>
    </source>
</evidence>
<dbReference type="InterPro" id="IPR035246">
    <property type="entry name" value="Spermidine_synt_N"/>
</dbReference>
<proteinExistence type="inferred from homology"/>
<dbReference type="PANTHER" id="PTHR43317:SF1">
    <property type="entry name" value="THERMOSPERMINE SYNTHASE ACAULIS5"/>
    <property type="match status" value="1"/>
</dbReference>
<dbReference type="InterPro" id="IPR001045">
    <property type="entry name" value="Spermi_synthase"/>
</dbReference>
<organism evidence="8">
    <name type="scientific">Fibrocapsa japonica</name>
    <dbReference type="NCBI Taxonomy" id="94617"/>
    <lineage>
        <taxon>Eukaryota</taxon>
        <taxon>Sar</taxon>
        <taxon>Stramenopiles</taxon>
        <taxon>Ochrophyta</taxon>
        <taxon>Raphidophyceae</taxon>
        <taxon>Chattonellales</taxon>
        <taxon>Chattonellaceae</taxon>
        <taxon>Fibrocapsa</taxon>
    </lineage>
</organism>
<dbReference type="NCBIfam" id="NF002010">
    <property type="entry name" value="PRK00811.1"/>
    <property type="match status" value="1"/>
</dbReference>
<feature type="domain" description="PABS" evidence="7">
    <location>
        <begin position="4"/>
        <end position="241"/>
    </location>
</feature>
<dbReference type="GO" id="GO:0006596">
    <property type="term" value="P:polyamine biosynthetic process"/>
    <property type="evidence" value="ECO:0007669"/>
    <property type="project" value="UniProtKB-UniRule"/>
</dbReference>
<dbReference type="Gene3D" id="2.30.140.10">
    <property type="entry name" value="Spermidine synthase, tetramerisation domain"/>
    <property type="match status" value="1"/>
</dbReference>
<dbReference type="FunFam" id="3.40.50.150:FF:000088">
    <property type="entry name" value="Polyamine aminopropyltransferase"/>
    <property type="match status" value="1"/>
</dbReference>
<dbReference type="EMBL" id="HBHR01023684">
    <property type="protein sequence ID" value="CAD9875122.1"/>
    <property type="molecule type" value="Transcribed_RNA"/>
</dbReference>
<dbReference type="AlphaFoldDB" id="A0A7S2V6Z8"/>
<evidence type="ECO:0000259" key="7">
    <source>
        <dbReference type="PROSITE" id="PS51006"/>
    </source>
</evidence>
<dbReference type="Pfam" id="PF01564">
    <property type="entry name" value="Spermine_synth"/>
    <property type="match status" value="1"/>
</dbReference>
<evidence type="ECO:0000313" key="8">
    <source>
        <dbReference type="EMBL" id="CAD9875122.1"/>
    </source>
</evidence>
<dbReference type="InterPro" id="IPR037163">
    <property type="entry name" value="Spermidine_synt_N_sf"/>
</dbReference>
<dbReference type="Gene3D" id="3.40.50.150">
    <property type="entry name" value="Vaccinia Virus protein VP39"/>
    <property type="match status" value="1"/>
</dbReference>
<feature type="active site" description="Proton acceptor" evidence="6">
    <location>
        <position position="158"/>
    </location>
</feature>
<dbReference type="NCBIfam" id="NF037959">
    <property type="entry name" value="MFS_SpdSyn"/>
    <property type="match status" value="1"/>
</dbReference>